<proteinExistence type="predicted"/>
<dbReference type="EMBL" id="CP108090">
    <property type="protein sequence ID" value="WUQ17343.1"/>
    <property type="molecule type" value="Genomic_DNA"/>
</dbReference>
<sequence>MPSTETAASELQDRATLWSVGEIPASDVVSAACDALVAGLDSPGLRVLAACTRAEADYDVHDLLPGALDELGLILYPAASEASQQAAARALARRMLAGELKPWELTFRINQRYGHELPLTARLAELDYEYAFLEYGDDKAVAQIDAEVTAEARRLAAVHPRVPAEPTDVPT</sequence>
<evidence type="ECO:0000313" key="2">
    <source>
        <dbReference type="Proteomes" id="UP001432039"/>
    </source>
</evidence>
<reference evidence="1" key="1">
    <citation type="submission" date="2022-10" db="EMBL/GenBank/DDBJ databases">
        <title>The complete genomes of actinobacterial strains from the NBC collection.</title>
        <authorList>
            <person name="Joergensen T.S."/>
            <person name="Alvarez Arevalo M."/>
            <person name="Sterndorff E.B."/>
            <person name="Faurdal D."/>
            <person name="Vuksanovic O."/>
            <person name="Mourched A.-S."/>
            <person name="Charusanti P."/>
            <person name="Shaw S."/>
            <person name="Blin K."/>
            <person name="Weber T."/>
        </authorList>
    </citation>
    <scope>NUCLEOTIDE SEQUENCE</scope>
    <source>
        <strain evidence="1">NBC_00248</strain>
    </source>
</reference>
<organism evidence="1 2">
    <name type="scientific">Streptomyces virginiae</name>
    <name type="common">Streptomyces cinnamonensis</name>
    <dbReference type="NCBI Taxonomy" id="1961"/>
    <lineage>
        <taxon>Bacteria</taxon>
        <taxon>Bacillati</taxon>
        <taxon>Actinomycetota</taxon>
        <taxon>Actinomycetes</taxon>
        <taxon>Kitasatosporales</taxon>
        <taxon>Streptomycetaceae</taxon>
        <taxon>Streptomyces</taxon>
    </lineage>
</organism>
<dbReference type="RefSeq" id="WP_328965565.1">
    <property type="nucleotide sequence ID" value="NZ_CP108090.1"/>
</dbReference>
<accession>A0ABZ1TNE3</accession>
<evidence type="ECO:0000313" key="1">
    <source>
        <dbReference type="EMBL" id="WUQ17343.1"/>
    </source>
</evidence>
<gene>
    <name evidence="1" type="ORF">OG517_41505</name>
</gene>
<name>A0ABZ1TNE3_STRVG</name>
<dbReference type="Proteomes" id="UP001432039">
    <property type="component" value="Chromosome"/>
</dbReference>
<protein>
    <submittedName>
        <fullName evidence="1">Uncharacterized protein</fullName>
    </submittedName>
</protein>
<keyword evidence="2" id="KW-1185">Reference proteome</keyword>